<organism evidence="4 5">
    <name type="scientific">Flavimobilis soli</name>
    <dbReference type="NCBI Taxonomy" id="442709"/>
    <lineage>
        <taxon>Bacteria</taxon>
        <taxon>Bacillati</taxon>
        <taxon>Actinomycetota</taxon>
        <taxon>Actinomycetes</taxon>
        <taxon>Micrococcales</taxon>
        <taxon>Jonesiaceae</taxon>
        <taxon>Flavimobilis</taxon>
    </lineage>
</organism>
<evidence type="ECO:0000313" key="4">
    <source>
        <dbReference type="EMBL" id="PFG37229.1"/>
    </source>
</evidence>
<proteinExistence type="inferred from homology"/>
<protein>
    <submittedName>
        <fullName evidence="4">Pilus assembly protein CpaF</fullName>
    </submittedName>
</protein>
<dbReference type="InterPro" id="IPR050921">
    <property type="entry name" value="T4SS_GSP_E_ATPase"/>
</dbReference>
<dbReference type="AlphaFoldDB" id="A0A2A9EG83"/>
<dbReference type="GO" id="GO:0016887">
    <property type="term" value="F:ATP hydrolysis activity"/>
    <property type="evidence" value="ECO:0007669"/>
    <property type="project" value="InterPro"/>
</dbReference>
<dbReference type="EMBL" id="PDJH01000001">
    <property type="protein sequence ID" value="PFG37229.1"/>
    <property type="molecule type" value="Genomic_DNA"/>
</dbReference>
<evidence type="ECO:0000256" key="2">
    <source>
        <dbReference type="SAM" id="MobiDB-lite"/>
    </source>
</evidence>
<dbReference type="SUPFAM" id="SSF52540">
    <property type="entry name" value="P-loop containing nucleoside triphosphate hydrolases"/>
    <property type="match status" value="1"/>
</dbReference>
<dbReference type="InterPro" id="IPR027417">
    <property type="entry name" value="P-loop_NTPase"/>
</dbReference>
<feature type="region of interest" description="Disordered" evidence="2">
    <location>
        <begin position="391"/>
        <end position="435"/>
    </location>
</feature>
<dbReference type="InterPro" id="IPR001482">
    <property type="entry name" value="T2SS/T4SS_dom"/>
</dbReference>
<evidence type="ECO:0000313" key="5">
    <source>
        <dbReference type="Proteomes" id="UP000221394"/>
    </source>
</evidence>
<dbReference type="Proteomes" id="UP000221394">
    <property type="component" value="Unassembled WGS sequence"/>
</dbReference>
<evidence type="ECO:0000259" key="3">
    <source>
        <dbReference type="Pfam" id="PF00437"/>
    </source>
</evidence>
<dbReference type="InterPro" id="IPR022399">
    <property type="entry name" value="TadA-like_ATPase"/>
</dbReference>
<sequence length="435" mass="44703">MPRPATADATLVADVRARLGAAARDGDRADVGSHVRDALRSRGAVLGSRALEQVVADVRAHVLGAGPLQPFLDDTAVTDVLVNGPGDVWIDRGAGLEPVDVDLGGAASLRELAVRLAAAGGQRLDDASPLVDARLPDGTRLHAVIEPVCTSGAVISLRVLRSAVLGVDALDASGAFPTGARQTLEALVRARANVLVSGATGTGKTTLLAALLASVPAEQRIVCIEEARELAPAHPHVVHLTARQANVEDAGEVTLSALVRAALRMRPDRIVLGECRGPEVRDMLLALNTGHEGGWATVHANSPGDVPARLDALAGLAGMTSASMAAQAASALDAVVHLQRRGRRRQVAGIGAVVRDGNRLVVQDALAWDERGEPVRGPGWERLAERVGLLEPGVPPAHDGPAHGGPAHGGPAHGGRARAWPSPGLTVSPLRAGLA</sequence>
<dbReference type="NCBIfam" id="TIGR03819">
    <property type="entry name" value="heli_sec_ATPase"/>
    <property type="match status" value="1"/>
</dbReference>
<keyword evidence="5" id="KW-1185">Reference proteome</keyword>
<dbReference type="PANTHER" id="PTHR30486:SF6">
    <property type="entry name" value="TYPE IV PILUS RETRACTATION ATPASE PILT"/>
    <property type="match status" value="1"/>
</dbReference>
<dbReference type="CDD" id="cd01130">
    <property type="entry name" value="VirB11-like_ATPase"/>
    <property type="match status" value="1"/>
</dbReference>
<dbReference type="Gene3D" id="3.40.50.300">
    <property type="entry name" value="P-loop containing nucleotide triphosphate hydrolases"/>
    <property type="match status" value="1"/>
</dbReference>
<name>A0A2A9EG83_9MICO</name>
<dbReference type="OrthoDB" id="9810761at2"/>
<evidence type="ECO:0000256" key="1">
    <source>
        <dbReference type="ARBA" id="ARBA00006611"/>
    </source>
</evidence>
<comment type="caution">
    <text evidence="4">The sequence shown here is derived from an EMBL/GenBank/DDBJ whole genome shotgun (WGS) entry which is preliminary data.</text>
</comment>
<feature type="compositionally biased region" description="Gly residues" evidence="2">
    <location>
        <begin position="402"/>
        <end position="413"/>
    </location>
</feature>
<reference evidence="4 5" key="1">
    <citation type="submission" date="2017-10" db="EMBL/GenBank/DDBJ databases">
        <title>Sequencing the genomes of 1000 actinobacteria strains.</title>
        <authorList>
            <person name="Klenk H.-P."/>
        </authorList>
    </citation>
    <scope>NUCLEOTIDE SEQUENCE [LARGE SCALE GENOMIC DNA]</scope>
    <source>
        <strain evidence="4 5">DSM 21574</strain>
    </source>
</reference>
<dbReference type="Gene3D" id="3.30.450.380">
    <property type="match status" value="1"/>
</dbReference>
<dbReference type="Pfam" id="PF00437">
    <property type="entry name" value="T2SSE"/>
    <property type="match status" value="1"/>
</dbReference>
<feature type="domain" description="Bacterial type II secretion system protein E" evidence="3">
    <location>
        <begin position="65"/>
        <end position="329"/>
    </location>
</feature>
<comment type="similarity">
    <text evidence="1">Belongs to the GSP E family.</text>
</comment>
<accession>A0A2A9EG83</accession>
<dbReference type="PANTHER" id="PTHR30486">
    <property type="entry name" value="TWITCHING MOTILITY PROTEIN PILT"/>
    <property type="match status" value="1"/>
</dbReference>
<gene>
    <name evidence="4" type="ORF">ATL41_1983</name>
</gene>